<dbReference type="Gene3D" id="2.30.110.10">
    <property type="entry name" value="Electron Transport, Fmn-binding Protein, Chain A"/>
    <property type="match status" value="1"/>
</dbReference>
<dbReference type="InterPro" id="IPR004378">
    <property type="entry name" value="F420H2_quin_Rdtase"/>
</dbReference>
<dbReference type="KEGG" id="mauu:NCTC10437_04350"/>
<dbReference type="STRING" id="1791.GCA_001049355_05536"/>
<comment type="similarity">
    <text evidence="1">Belongs to the F420H(2)-dependent quinone reductase family.</text>
</comment>
<sequence length="164" mass="18854">MPLRYVDPHRRRGSRYEQGVRFGRSRVGQFLARHVARRTDPLLFRLTSGRVNMGPIVNAPLRTTGAKTGQPREVQLTYFHDGSDVILVASNFGGSKHPQWYYNLKANPDCTFGQEPFTATQVTDAEEYRRLYELAERVYAGYGDYRDQTANTGRQIPIFRLTPR</sequence>
<dbReference type="Proteomes" id="UP000279306">
    <property type="component" value="Chromosome"/>
</dbReference>
<evidence type="ECO:0000256" key="2">
    <source>
        <dbReference type="ARBA" id="ARBA00049106"/>
    </source>
</evidence>
<dbReference type="GO" id="GO:0052755">
    <property type="term" value="F:coenzyme F420H2:quinone oxidoreductase activity"/>
    <property type="evidence" value="ECO:0007669"/>
    <property type="project" value="RHEA"/>
</dbReference>
<comment type="catalytic activity">
    <reaction evidence="2">
        <text>oxidized coenzyme F420-(gamma-L-Glu)(n) + a quinol + H(+) = reduced coenzyme F420-(gamma-L-Glu)(n) + a quinone</text>
        <dbReference type="Rhea" id="RHEA:39663"/>
        <dbReference type="Rhea" id="RHEA-COMP:12939"/>
        <dbReference type="Rhea" id="RHEA-COMP:14378"/>
        <dbReference type="ChEBI" id="CHEBI:15378"/>
        <dbReference type="ChEBI" id="CHEBI:24646"/>
        <dbReference type="ChEBI" id="CHEBI:132124"/>
        <dbReference type="ChEBI" id="CHEBI:133980"/>
        <dbReference type="ChEBI" id="CHEBI:139511"/>
    </reaction>
</comment>
<dbReference type="PANTHER" id="PTHR39428:SF1">
    <property type="entry name" value="F420H(2)-DEPENDENT QUINONE REDUCTASE RV1261C"/>
    <property type="match status" value="1"/>
</dbReference>
<dbReference type="GO" id="GO:0070967">
    <property type="term" value="F:coenzyme F420 binding"/>
    <property type="evidence" value="ECO:0007669"/>
    <property type="project" value="TreeGrafter"/>
</dbReference>
<dbReference type="PANTHER" id="PTHR39428">
    <property type="entry name" value="F420H(2)-DEPENDENT QUINONE REDUCTASE RV1261C"/>
    <property type="match status" value="1"/>
</dbReference>
<gene>
    <name evidence="3" type="primary">ddn_3</name>
    <name evidence="3" type="ORF">NCTC10437_04350</name>
</gene>
<reference evidence="3 4" key="1">
    <citation type="submission" date="2018-12" db="EMBL/GenBank/DDBJ databases">
        <authorList>
            <consortium name="Pathogen Informatics"/>
        </authorList>
    </citation>
    <scope>NUCLEOTIDE SEQUENCE [LARGE SCALE GENOMIC DNA]</scope>
    <source>
        <strain evidence="3 4">NCTC10437</strain>
    </source>
</reference>
<protein>
    <submittedName>
        <fullName evidence="3">Deazaflavin-dependent nitroreductase family protein</fullName>
        <ecNumber evidence="3">1.-.-.-</ecNumber>
    </submittedName>
</protein>
<dbReference type="EMBL" id="LR134356">
    <property type="protein sequence ID" value="VEG57342.1"/>
    <property type="molecule type" value="Genomic_DNA"/>
</dbReference>
<dbReference type="SUPFAM" id="SSF50475">
    <property type="entry name" value="FMN-binding split barrel"/>
    <property type="match status" value="1"/>
</dbReference>
<dbReference type="Pfam" id="PF04075">
    <property type="entry name" value="F420H2_quin_red"/>
    <property type="match status" value="1"/>
</dbReference>
<dbReference type="GO" id="GO:0005886">
    <property type="term" value="C:plasma membrane"/>
    <property type="evidence" value="ECO:0007669"/>
    <property type="project" value="TreeGrafter"/>
</dbReference>
<accession>A0A448IY13</accession>
<dbReference type="RefSeq" id="WP_048635355.1">
    <property type="nucleotide sequence ID" value="NZ_CVQQ01000030.1"/>
</dbReference>
<dbReference type="NCBIfam" id="TIGR00026">
    <property type="entry name" value="hi_GC_TIGR00026"/>
    <property type="match status" value="1"/>
</dbReference>
<evidence type="ECO:0000313" key="4">
    <source>
        <dbReference type="Proteomes" id="UP000279306"/>
    </source>
</evidence>
<dbReference type="EC" id="1.-.-.-" evidence="3"/>
<evidence type="ECO:0000313" key="3">
    <source>
        <dbReference type="EMBL" id="VEG57342.1"/>
    </source>
</evidence>
<dbReference type="InterPro" id="IPR012349">
    <property type="entry name" value="Split_barrel_FMN-bd"/>
</dbReference>
<dbReference type="OrthoDB" id="8225825at2"/>
<keyword evidence="3" id="KW-0560">Oxidoreductase</keyword>
<dbReference type="AlphaFoldDB" id="A0A448IY13"/>
<proteinExistence type="inferred from homology"/>
<evidence type="ECO:0000256" key="1">
    <source>
        <dbReference type="ARBA" id="ARBA00008710"/>
    </source>
</evidence>
<name>A0A448IY13_MYCAU</name>
<keyword evidence="4" id="KW-1185">Reference proteome</keyword>
<organism evidence="3 4">
    <name type="scientific">Mycolicibacterium aurum</name>
    <name type="common">Mycobacterium aurum</name>
    <dbReference type="NCBI Taxonomy" id="1791"/>
    <lineage>
        <taxon>Bacteria</taxon>
        <taxon>Bacillati</taxon>
        <taxon>Actinomycetota</taxon>
        <taxon>Actinomycetes</taxon>
        <taxon>Mycobacteriales</taxon>
        <taxon>Mycobacteriaceae</taxon>
        <taxon>Mycolicibacterium</taxon>
    </lineage>
</organism>